<gene>
    <name evidence="1" type="ORF">UBAL3_44810048</name>
</gene>
<sequence>MSGGGLFRKKKILPNDRTGLLAGDPRIRGRIDGLPGLDPAILLFPSTDPADVWVGLVVPILRDVKKVPPAKRLSFIARSKRIDPGRLAFIAGEKAGAVDWWTKLPPEWGNREESHTMVHGPAALVPLVAGVLPDGFDGIAVYPVPAAEDQHLNGAALLVVAKKTGFVVWRDGSTLRNAEAIAMARRPLIDRTMEIVLQTGQNPPAESLLWIRDDRNAGLPLWEHLSDPVTNGPIPLLDRALAAPPLVYDSPVVRSRRSVVKLRKFGPTLFLGIVVGAGLWYYEKVLLVRDPRTIASLEARKESLLGRLAAARRTRGGLSKLEADLAPRHWIRAIATLEYLSGGMSGRTLKISARDGTRFVWTLSGRPLRGITPSDVQTGLVKTAENLGISVDRAAMKTGTDLSFSMTFTGSIPEKALRPGREGR</sequence>
<evidence type="ECO:0000313" key="2">
    <source>
        <dbReference type="Proteomes" id="UP000009374"/>
    </source>
</evidence>
<name>C6HTY3_9BACT</name>
<dbReference type="AlphaFoldDB" id="C6HTY3"/>
<dbReference type="Proteomes" id="UP000009374">
    <property type="component" value="Unassembled WGS sequence"/>
</dbReference>
<proteinExistence type="predicted"/>
<protein>
    <submittedName>
        <fullName evidence="1">Uncharacterized protein</fullName>
    </submittedName>
</protein>
<organism evidence="1 2">
    <name type="scientific">Leptospirillum ferrodiazotrophum</name>
    <dbReference type="NCBI Taxonomy" id="412449"/>
    <lineage>
        <taxon>Bacteria</taxon>
        <taxon>Pseudomonadati</taxon>
        <taxon>Nitrospirota</taxon>
        <taxon>Nitrospiria</taxon>
        <taxon>Nitrospirales</taxon>
        <taxon>Nitrospiraceae</taxon>
        <taxon>Leptospirillum</taxon>
    </lineage>
</organism>
<evidence type="ECO:0000313" key="1">
    <source>
        <dbReference type="EMBL" id="EES53911.1"/>
    </source>
</evidence>
<accession>C6HTY3</accession>
<reference evidence="1 2" key="1">
    <citation type="journal article" date="2009" name="Appl. Environ. Microbiol.">
        <title>Community genomic and proteomic analyses of chemoautotrophic iron-oxidizing "Leptospirillum rubarum" (Group II) and "Leptospirillum ferrodiazotrophum" (Group III) bacteria in acid mine drainage biofilms.</title>
        <authorList>
            <person name="Goltsman D.S."/>
            <person name="Denef V.J."/>
            <person name="Singer S.W."/>
            <person name="VerBerkmoes N.C."/>
            <person name="Lefsrud M."/>
            <person name="Mueller R.S."/>
            <person name="Dick G.J."/>
            <person name="Sun C.L."/>
            <person name="Wheeler K.E."/>
            <person name="Zemla A."/>
            <person name="Baker B.J."/>
            <person name="Hauser L."/>
            <person name="Land M."/>
            <person name="Shah M.B."/>
            <person name="Thelen M.P."/>
            <person name="Hettich R.L."/>
            <person name="Banfield J.F."/>
        </authorList>
    </citation>
    <scope>NUCLEOTIDE SEQUENCE [LARGE SCALE GENOMIC DNA]</scope>
</reference>
<dbReference type="EMBL" id="GG693852">
    <property type="protein sequence ID" value="EES53911.1"/>
    <property type="molecule type" value="Genomic_DNA"/>
</dbReference>
<keyword evidence="2" id="KW-1185">Reference proteome</keyword>